<dbReference type="OrthoDB" id="3270319at2759"/>
<reference evidence="2" key="1">
    <citation type="submission" date="2014-04" db="EMBL/GenBank/DDBJ databases">
        <title>Evolutionary Origins and Diversification of the Mycorrhizal Mutualists.</title>
        <authorList>
            <consortium name="DOE Joint Genome Institute"/>
            <consortium name="Mycorrhizal Genomics Consortium"/>
            <person name="Kohler A."/>
            <person name="Kuo A."/>
            <person name="Nagy L.G."/>
            <person name="Floudas D."/>
            <person name="Copeland A."/>
            <person name="Barry K.W."/>
            <person name="Cichocki N."/>
            <person name="Veneault-Fourrey C."/>
            <person name="LaButti K."/>
            <person name="Lindquist E.A."/>
            <person name="Lipzen A."/>
            <person name="Lundell T."/>
            <person name="Morin E."/>
            <person name="Murat C."/>
            <person name="Riley R."/>
            <person name="Ohm R."/>
            <person name="Sun H."/>
            <person name="Tunlid A."/>
            <person name="Henrissat B."/>
            <person name="Grigoriev I.V."/>
            <person name="Hibbett D.S."/>
            <person name="Martin F."/>
        </authorList>
    </citation>
    <scope>NUCLEOTIDE SEQUENCE [LARGE SCALE GENOMIC DNA]</scope>
    <source>
        <strain evidence="2">FD-334 SS-4</strain>
    </source>
</reference>
<evidence type="ECO:0000313" key="2">
    <source>
        <dbReference type="Proteomes" id="UP000054270"/>
    </source>
</evidence>
<dbReference type="AlphaFoldDB" id="A0A0D2KDF2"/>
<name>A0A0D2KDF2_HYPSF</name>
<evidence type="ECO:0000313" key="1">
    <source>
        <dbReference type="EMBL" id="KJA12592.1"/>
    </source>
</evidence>
<accession>A0A0D2KDF2</accession>
<gene>
    <name evidence="1" type="ORF">HYPSUDRAFT_60346</name>
</gene>
<organism evidence="1 2">
    <name type="scientific">Hypholoma sublateritium (strain FD-334 SS-4)</name>
    <dbReference type="NCBI Taxonomy" id="945553"/>
    <lineage>
        <taxon>Eukaryota</taxon>
        <taxon>Fungi</taxon>
        <taxon>Dikarya</taxon>
        <taxon>Basidiomycota</taxon>
        <taxon>Agaricomycotina</taxon>
        <taxon>Agaricomycetes</taxon>
        <taxon>Agaricomycetidae</taxon>
        <taxon>Agaricales</taxon>
        <taxon>Agaricineae</taxon>
        <taxon>Strophariaceae</taxon>
        <taxon>Hypholoma</taxon>
    </lineage>
</organism>
<keyword evidence="2" id="KW-1185">Reference proteome</keyword>
<feature type="non-terminal residue" evidence="1">
    <location>
        <position position="305"/>
    </location>
</feature>
<sequence length="305" mass="33551">MSHTCQVYVKAHWVSITEIWNRLPLDGGRIDAVSASSLLRMGAIRASGGGGASSRSPTAARLSGATKKMIASDPALEEDVFAVTELLRLHFAEHAEQDDVPTMTRQAVEQSLEVMTAFDEGGDIGVGPFYAKTDDELCRLLDFPNCRPVLWNQYRALDSAVTPWDTGETEKSRLEFQTGGGRMNPRPITLFTHQLQAVASVVQMMFSPDRVRDKGAFLVQVFEYQRGLQDGSNNSAAVPRGEPKAKIFSSDEEILQFMGGGPVPNLPSLLLLPNSLVDQTIREFKAFQQFHSVDIQRIPGQVEKA</sequence>
<dbReference type="EMBL" id="KN818100">
    <property type="protein sequence ID" value="KJA12592.1"/>
    <property type="molecule type" value="Genomic_DNA"/>
</dbReference>
<protein>
    <submittedName>
        <fullName evidence="1">Uncharacterized protein</fullName>
    </submittedName>
</protein>
<dbReference type="Proteomes" id="UP000054270">
    <property type="component" value="Unassembled WGS sequence"/>
</dbReference>
<proteinExistence type="predicted"/>